<dbReference type="EMBL" id="BAABAB010000023">
    <property type="protein sequence ID" value="GAA3628866.1"/>
    <property type="molecule type" value="Genomic_DNA"/>
</dbReference>
<feature type="compositionally biased region" description="Basic and acidic residues" evidence="1">
    <location>
        <begin position="1"/>
        <end position="23"/>
    </location>
</feature>
<dbReference type="InterPro" id="IPR041657">
    <property type="entry name" value="HTH_17"/>
</dbReference>
<dbReference type="NCBIfam" id="TIGR01764">
    <property type="entry name" value="excise"/>
    <property type="match status" value="1"/>
</dbReference>
<organism evidence="3 4">
    <name type="scientific">Microlunatus ginsengisoli</name>
    <dbReference type="NCBI Taxonomy" id="363863"/>
    <lineage>
        <taxon>Bacteria</taxon>
        <taxon>Bacillati</taxon>
        <taxon>Actinomycetota</taxon>
        <taxon>Actinomycetes</taxon>
        <taxon>Propionibacteriales</taxon>
        <taxon>Propionibacteriaceae</taxon>
        <taxon>Microlunatus</taxon>
    </lineage>
</organism>
<protein>
    <recommendedName>
        <fullName evidence="2">Helix-turn-helix domain-containing protein</fullName>
    </recommendedName>
</protein>
<dbReference type="Pfam" id="PF12728">
    <property type="entry name" value="HTH_17"/>
    <property type="match status" value="1"/>
</dbReference>
<feature type="domain" description="Helix-turn-helix" evidence="2">
    <location>
        <begin position="35"/>
        <end position="76"/>
    </location>
</feature>
<keyword evidence="4" id="KW-1185">Reference proteome</keyword>
<proteinExistence type="predicted"/>
<sequence>MAAVGTDKRGSPDSDHEAPRHPGFDIANADTWPEMLTVDELALILRSSTKAVREMIANGQIEAMRGAGRGFRISKRWVITHILRDSP</sequence>
<accession>A0ABP7ABM2</accession>
<comment type="caution">
    <text evidence="3">The sequence shown here is derived from an EMBL/GenBank/DDBJ whole genome shotgun (WGS) entry which is preliminary data.</text>
</comment>
<dbReference type="Proteomes" id="UP001501490">
    <property type="component" value="Unassembled WGS sequence"/>
</dbReference>
<reference evidence="4" key="1">
    <citation type="journal article" date="2019" name="Int. J. Syst. Evol. Microbiol.">
        <title>The Global Catalogue of Microorganisms (GCM) 10K type strain sequencing project: providing services to taxonomists for standard genome sequencing and annotation.</title>
        <authorList>
            <consortium name="The Broad Institute Genomics Platform"/>
            <consortium name="The Broad Institute Genome Sequencing Center for Infectious Disease"/>
            <person name="Wu L."/>
            <person name="Ma J."/>
        </authorList>
    </citation>
    <scope>NUCLEOTIDE SEQUENCE [LARGE SCALE GENOMIC DNA]</scope>
    <source>
        <strain evidence="4">JCM 16929</strain>
    </source>
</reference>
<evidence type="ECO:0000259" key="2">
    <source>
        <dbReference type="Pfam" id="PF12728"/>
    </source>
</evidence>
<name>A0ABP7ABM2_9ACTN</name>
<dbReference type="InterPro" id="IPR010093">
    <property type="entry name" value="SinI_DNA-bd"/>
</dbReference>
<gene>
    <name evidence="3" type="ORF">GCM10022236_34020</name>
</gene>
<feature type="region of interest" description="Disordered" evidence="1">
    <location>
        <begin position="1"/>
        <end position="27"/>
    </location>
</feature>
<evidence type="ECO:0000256" key="1">
    <source>
        <dbReference type="SAM" id="MobiDB-lite"/>
    </source>
</evidence>
<evidence type="ECO:0000313" key="3">
    <source>
        <dbReference type="EMBL" id="GAA3628866.1"/>
    </source>
</evidence>
<evidence type="ECO:0000313" key="4">
    <source>
        <dbReference type="Proteomes" id="UP001501490"/>
    </source>
</evidence>